<name>A0A401U398_CHIPU</name>
<feature type="non-terminal residue" evidence="2">
    <location>
        <position position="159"/>
    </location>
</feature>
<gene>
    <name evidence="2" type="ORF">chiPu_0033361</name>
</gene>
<keyword evidence="3" id="KW-1185">Reference proteome</keyword>
<proteinExistence type="predicted"/>
<dbReference type="Proteomes" id="UP000287033">
    <property type="component" value="Unassembled WGS sequence"/>
</dbReference>
<sequence length="159" mass="18001">MMAAKRPLINKHEARHGGKLKPSNGFRTLRARGSRGAAGKDARVTWAGKVALRPHRREISPPPAPNHQWPQPLQARARCILATEGGGHLGPRWWDWKRWHSLDALARLLPAMCRYHVTEGRGRIRVKARGFRGWGRPIPRDFLRGRQRAGGEGGRARDR</sequence>
<organism evidence="2 3">
    <name type="scientific">Chiloscyllium punctatum</name>
    <name type="common">Brownbanded bambooshark</name>
    <name type="synonym">Hemiscyllium punctatum</name>
    <dbReference type="NCBI Taxonomy" id="137246"/>
    <lineage>
        <taxon>Eukaryota</taxon>
        <taxon>Metazoa</taxon>
        <taxon>Chordata</taxon>
        <taxon>Craniata</taxon>
        <taxon>Vertebrata</taxon>
        <taxon>Chondrichthyes</taxon>
        <taxon>Elasmobranchii</taxon>
        <taxon>Galeomorphii</taxon>
        <taxon>Galeoidea</taxon>
        <taxon>Orectolobiformes</taxon>
        <taxon>Hemiscylliidae</taxon>
        <taxon>Chiloscyllium</taxon>
    </lineage>
</organism>
<evidence type="ECO:0000313" key="2">
    <source>
        <dbReference type="EMBL" id="GCC49378.1"/>
    </source>
</evidence>
<comment type="caution">
    <text evidence="2">The sequence shown here is derived from an EMBL/GenBank/DDBJ whole genome shotgun (WGS) entry which is preliminary data.</text>
</comment>
<evidence type="ECO:0000313" key="3">
    <source>
        <dbReference type="Proteomes" id="UP000287033"/>
    </source>
</evidence>
<dbReference type="AlphaFoldDB" id="A0A401U398"/>
<evidence type="ECO:0000256" key="1">
    <source>
        <dbReference type="SAM" id="MobiDB-lite"/>
    </source>
</evidence>
<dbReference type="EMBL" id="BEZZ01260734">
    <property type="protein sequence ID" value="GCC49378.1"/>
    <property type="molecule type" value="Genomic_DNA"/>
</dbReference>
<reference evidence="2 3" key="1">
    <citation type="journal article" date="2018" name="Nat. Ecol. Evol.">
        <title>Shark genomes provide insights into elasmobranch evolution and the origin of vertebrates.</title>
        <authorList>
            <person name="Hara Y"/>
            <person name="Yamaguchi K"/>
            <person name="Onimaru K"/>
            <person name="Kadota M"/>
            <person name="Koyanagi M"/>
            <person name="Keeley SD"/>
            <person name="Tatsumi K"/>
            <person name="Tanaka K"/>
            <person name="Motone F"/>
            <person name="Kageyama Y"/>
            <person name="Nozu R"/>
            <person name="Adachi N"/>
            <person name="Nishimura O"/>
            <person name="Nakagawa R"/>
            <person name="Tanegashima C"/>
            <person name="Kiyatake I"/>
            <person name="Matsumoto R"/>
            <person name="Murakumo K"/>
            <person name="Nishida K"/>
            <person name="Terakita A"/>
            <person name="Kuratani S"/>
            <person name="Sato K"/>
            <person name="Hyodo S Kuraku.S."/>
        </authorList>
    </citation>
    <scope>NUCLEOTIDE SEQUENCE [LARGE SCALE GENOMIC DNA]</scope>
</reference>
<feature type="region of interest" description="Disordered" evidence="1">
    <location>
        <begin position="1"/>
        <end position="27"/>
    </location>
</feature>
<accession>A0A401U398</accession>
<protein>
    <submittedName>
        <fullName evidence="2">Uncharacterized protein</fullName>
    </submittedName>
</protein>